<reference evidence="2" key="1">
    <citation type="journal article" date="2019" name="Int. J. Syst. Evol. Microbiol.">
        <title>The Global Catalogue of Microorganisms (GCM) 10K type strain sequencing project: providing services to taxonomists for standard genome sequencing and annotation.</title>
        <authorList>
            <consortium name="The Broad Institute Genomics Platform"/>
            <consortium name="The Broad Institute Genome Sequencing Center for Infectious Disease"/>
            <person name="Wu L."/>
            <person name="Ma J."/>
        </authorList>
    </citation>
    <scope>NUCLEOTIDE SEQUENCE [LARGE SCALE GENOMIC DNA]</scope>
    <source>
        <strain evidence="2">KCTC 42217</strain>
    </source>
</reference>
<comment type="caution">
    <text evidence="1">The sequence shown here is derived from an EMBL/GenBank/DDBJ whole genome shotgun (WGS) entry which is preliminary data.</text>
</comment>
<dbReference type="EMBL" id="JBHUHZ010000002">
    <property type="protein sequence ID" value="MFD2163698.1"/>
    <property type="molecule type" value="Genomic_DNA"/>
</dbReference>
<organism evidence="1 2">
    <name type="scientific">Paradesertivirga mongoliensis</name>
    <dbReference type="NCBI Taxonomy" id="2100740"/>
    <lineage>
        <taxon>Bacteria</taxon>
        <taxon>Pseudomonadati</taxon>
        <taxon>Bacteroidota</taxon>
        <taxon>Sphingobacteriia</taxon>
        <taxon>Sphingobacteriales</taxon>
        <taxon>Sphingobacteriaceae</taxon>
        <taxon>Paradesertivirga</taxon>
    </lineage>
</organism>
<accession>A0ABW4ZNX9</accession>
<evidence type="ECO:0000313" key="2">
    <source>
        <dbReference type="Proteomes" id="UP001597387"/>
    </source>
</evidence>
<keyword evidence="2" id="KW-1185">Reference proteome</keyword>
<dbReference type="Proteomes" id="UP001597387">
    <property type="component" value="Unassembled WGS sequence"/>
</dbReference>
<evidence type="ECO:0008006" key="3">
    <source>
        <dbReference type="Google" id="ProtNLM"/>
    </source>
</evidence>
<sequence>MKQYSNGDRVKAIAGRLKGRTGEFIKNYSSVFPEYCRVKLDLKGREREHKTVMVLKTEIQLHED</sequence>
<evidence type="ECO:0000313" key="1">
    <source>
        <dbReference type="EMBL" id="MFD2163698.1"/>
    </source>
</evidence>
<gene>
    <name evidence="1" type="ORF">ACFSJU_14910</name>
</gene>
<protein>
    <recommendedName>
        <fullName evidence="3">KOW domain-containing protein</fullName>
    </recommendedName>
</protein>
<name>A0ABW4ZNX9_9SPHI</name>
<dbReference type="RefSeq" id="WP_255900412.1">
    <property type="nucleotide sequence ID" value="NZ_JAFMZO010000002.1"/>
</dbReference>
<proteinExistence type="predicted"/>